<dbReference type="EMBL" id="HBUE01339825">
    <property type="protein sequence ID" value="CAG6597813.1"/>
    <property type="molecule type" value="Transcribed_RNA"/>
</dbReference>
<keyword evidence="1" id="KW-0853">WD repeat</keyword>
<evidence type="ECO:0000256" key="3">
    <source>
        <dbReference type="SAM" id="MobiDB-lite"/>
    </source>
</evidence>
<dbReference type="InterPro" id="IPR015943">
    <property type="entry name" value="WD40/YVTN_repeat-like_dom_sf"/>
</dbReference>
<evidence type="ECO:0000256" key="1">
    <source>
        <dbReference type="ARBA" id="ARBA00022574"/>
    </source>
</evidence>
<organism evidence="4">
    <name type="scientific">Culex pipiens</name>
    <name type="common">House mosquito</name>
    <dbReference type="NCBI Taxonomy" id="7175"/>
    <lineage>
        <taxon>Eukaryota</taxon>
        <taxon>Metazoa</taxon>
        <taxon>Ecdysozoa</taxon>
        <taxon>Arthropoda</taxon>
        <taxon>Hexapoda</taxon>
        <taxon>Insecta</taxon>
        <taxon>Pterygota</taxon>
        <taxon>Neoptera</taxon>
        <taxon>Endopterygota</taxon>
        <taxon>Diptera</taxon>
        <taxon>Nematocera</taxon>
        <taxon>Culicoidea</taxon>
        <taxon>Culicidae</taxon>
        <taxon>Culicinae</taxon>
        <taxon>Culicini</taxon>
        <taxon>Culex</taxon>
        <taxon>Culex</taxon>
    </lineage>
</organism>
<dbReference type="Gene3D" id="2.130.10.10">
    <property type="entry name" value="YVTN repeat-like/Quinoprotein amine dehydrogenase"/>
    <property type="match status" value="1"/>
</dbReference>
<accession>A0A8D8MZ99</accession>
<feature type="compositionally biased region" description="Low complexity" evidence="3">
    <location>
        <begin position="66"/>
        <end position="81"/>
    </location>
</feature>
<keyword evidence="2" id="KW-0677">Repeat</keyword>
<protein>
    <submittedName>
        <fullName evidence="4">WD repeat-containing protein 20</fullName>
    </submittedName>
</protein>
<evidence type="ECO:0000313" key="4">
    <source>
        <dbReference type="EMBL" id="CAG6545650.1"/>
    </source>
</evidence>
<dbReference type="EMBL" id="HBUE01232968">
    <property type="protein sequence ID" value="CAG6545650.1"/>
    <property type="molecule type" value="Transcribed_RNA"/>
</dbReference>
<proteinExistence type="predicted"/>
<evidence type="ECO:0000256" key="2">
    <source>
        <dbReference type="ARBA" id="ARBA00022737"/>
    </source>
</evidence>
<dbReference type="PANTHER" id="PTHR14107">
    <property type="entry name" value="WD REPEAT PROTEIN"/>
    <property type="match status" value="1"/>
</dbReference>
<name>A0A8D8MZ99_CULPI</name>
<reference evidence="4" key="1">
    <citation type="submission" date="2021-05" db="EMBL/GenBank/DDBJ databases">
        <authorList>
            <person name="Alioto T."/>
            <person name="Alioto T."/>
            <person name="Gomez Garrido J."/>
        </authorList>
    </citation>
    <scope>NUCLEOTIDE SEQUENCE</scope>
</reference>
<dbReference type="InterPro" id="IPR051362">
    <property type="entry name" value="WD_repeat_creC_regulators"/>
</dbReference>
<feature type="region of interest" description="Disordered" evidence="3">
    <location>
        <begin position="66"/>
        <end position="106"/>
    </location>
</feature>
<sequence>MSVQLVDSSGKDDLKTQFITREGEYRLMTLSEYSRPNRVGYQNNQSNPQVRVSLVTLPSSQVTQQQAATVAGSSGSAAAASNGMERQENATSGSGGGSPGCSPPVGGDRICFNYGKELYVYAYRGVKKNLPQHLPPSPTAPPGGTVV</sequence>
<dbReference type="PANTHER" id="PTHR14107:SF16">
    <property type="entry name" value="AT02583P"/>
    <property type="match status" value="1"/>
</dbReference>
<dbReference type="AlphaFoldDB" id="A0A8D8MZ99"/>